<protein>
    <recommendedName>
        <fullName evidence="3">Alpha/beta hydrolase family protein</fullName>
    </recommendedName>
</protein>
<name>A0A5C5WID9_9BACT</name>
<keyword evidence="2" id="KW-1185">Reference proteome</keyword>
<proteinExistence type="predicted"/>
<dbReference type="RefSeq" id="WP_146515784.1">
    <property type="nucleotide sequence ID" value="NZ_SJPI01000002.1"/>
</dbReference>
<evidence type="ECO:0000313" key="2">
    <source>
        <dbReference type="Proteomes" id="UP000316598"/>
    </source>
</evidence>
<dbReference type="InterPro" id="IPR029058">
    <property type="entry name" value="AB_hydrolase_fold"/>
</dbReference>
<dbReference type="Proteomes" id="UP000316598">
    <property type="component" value="Unassembled WGS sequence"/>
</dbReference>
<accession>A0A5C5WID9</accession>
<evidence type="ECO:0008006" key="3">
    <source>
        <dbReference type="Google" id="ProtNLM"/>
    </source>
</evidence>
<dbReference type="SUPFAM" id="SSF53474">
    <property type="entry name" value="alpha/beta-Hydrolases"/>
    <property type="match status" value="1"/>
</dbReference>
<organism evidence="1 2">
    <name type="scientific">Rubripirellula amarantea</name>
    <dbReference type="NCBI Taxonomy" id="2527999"/>
    <lineage>
        <taxon>Bacteria</taxon>
        <taxon>Pseudomonadati</taxon>
        <taxon>Planctomycetota</taxon>
        <taxon>Planctomycetia</taxon>
        <taxon>Pirellulales</taxon>
        <taxon>Pirellulaceae</taxon>
        <taxon>Rubripirellula</taxon>
    </lineage>
</organism>
<sequence length="228" mass="24499">MNSVSSPSDVPLILFSGMGADASVFLPQTVAFPNLIVPEWVVPNDGDDLRSYCVRIADALAVDRPCIVGGASFGGIVALEMTRHINAMACILIGSIRGPHQLPQRIRILRPFSAALNITPLTLLQKSAALSAVAARSAGAKHLAGITRQFSRADADVLRWSARQILSWDSSYEDVDVRHIHGDRDNVFPISCVEPDEVVAGGGHVISMTHGSQVNEFLRKHISQITGT</sequence>
<evidence type="ECO:0000313" key="1">
    <source>
        <dbReference type="EMBL" id="TWT50576.1"/>
    </source>
</evidence>
<dbReference type="OrthoDB" id="211846at2"/>
<dbReference type="AlphaFoldDB" id="A0A5C5WID9"/>
<dbReference type="EMBL" id="SJPI01000002">
    <property type="protein sequence ID" value="TWT50576.1"/>
    <property type="molecule type" value="Genomic_DNA"/>
</dbReference>
<gene>
    <name evidence="1" type="ORF">Pla22_33190</name>
</gene>
<reference evidence="1 2" key="1">
    <citation type="submission" date="2019-02" db="EMBL/GenBank/DDBJ databases">
        <title>Deep-cultivation of Planctomycetes and their phenomic and genomic characterization uncovers novel biology.</title>
        <authorList>
            <person name="Wiegand S."/>
            <person name="Jogler M."/>
            <person name="Boedeker C."/>
            <person name="Pinto D."/>
            <person name="Vollmers J."/>
            <person name="Rivas-Marin E."/>
            <person name="Kohn T."/>
            <person name="Peeters S.H."/>
            <person name="Heuer A."/>
            <person name="Rast P."/>
            <person name="Oberbeckmann S."/>
            <person name="Bunk B."/>
            <person name="Jeske O."/>
            <person name="Meyerdierks A."/>
            <person name="Storesund J.E."/>
            <person name="Kallscheuer N."/>
            <person name="Luecker S."/>
            <person name="Lage O.M."/>
            <person name="Pohl T."/>
            <person name="Merkel B.J."/>
            <person name="Hornburger P."/>
            <person name="Mueller R.-W."/>
            <person name="Bruemmer F."/>
            <person name="Labrenz M."/>
            <person name="Spormann A.M."/>
            <person name="Op Den Camp H."/>
            <person name="Overmann J."/>
            <person name="Amann R."/>
            <person name="Jetten M.S.M."/>
            <person name="Mascher T."/>
            <person name="Medema M.H."/>
            <person name="Devos D.P."/>
            <person name="Kaster A.-K."/>
            <person name="Ovreas L."/>
            <person name="Rohde M."/>
            <person name="Galperin M.Y."/>
            <person name="Jogler C."/>
        </authorList>
    </citation>
    <scope>NUCLEOTIDE SEQUENCE [LARGE SCALE GENOMIC DNA]</scope>
    <source>
        <strain evidence="1 2">Pla22</strain>
    </source>
</reference>
<comment type="caution">
    <text evidence="1">The sequence shown here is derived from an EMBL/GenBank/DDBJ whole genome shotgun (WGS) entry which is preliminary data.</text>
</comment>
<dbReference type="Gene3D" id="3.40.50.1820">
    <property type="entry name" value="alpha/beta hydrolase"/>
    <property type="match status" value="1"/>
</dbReference>